<sequence length="165" mass="18200">RSMEQFGYVEPVIWNKTTGRVVGGHQRLKVLMDMGVTEVECVVVELDEDREKALNIALNKISGDWDKDKLMLLISDLQGADFDVSLTGFDPAEIDDLFKDSLKDGVKEDDFDVDAELENPAITKAGDVWTLGRHRLVCGGQHQGGDLLSADGRTEGQPGHHRPAL</sequence>
<reference evidence="1" key="1">
    <citation type="journal article" date="2013" name="Environ. Microbiol.">
        <title>Microbiota from the distal guts of lean and obese adolescents exhibit partial functional redundancy besides clear differences in community structure.</title>
        <authorList>
            <person name="Ferrer M."/>
            <person name="Ruiz A."/>
            <person name="Lanza F."/>
            <person name="Haange S.B."/>
            <person name="Oberbach A."/>
            <person name="Till H."/>
            <person name="Bargiela R."/>
            <person name="Campoy C."/>
            <person name="Segura M.T."/>
            <person name="Richter M."/>
            <person name="von Bergen M."/>
            <person name="Seifert J."/>
            <person name="Suarez A."/>
        </authorList>
    </citation>
    <scope>NUCLEOTIDE SEQUENCE</scope>
</reference>
<gene>
    <name evidence="1" type="ORF">LEA_11395</name>
</gene>
<dbReference type="EMBL" id="AJWY01007677">
    <property type="protein sequence ID" value="EKC63318.1"/>
    <property type="molecule type" value="Genomic_DNA"/>
</dbReference>
<protein>
    <submittedName>
        <fullName evidence="1">DNA methylase N-4/N-6 domain-containing protein</fullName>
    </submittedName>
</protein>
<dbReference type="InterPro" id="IPR036086">
    <property type="entry name" value="ParB/Sulfiredoxin_sf"/>
</dbReference>
<dbReference type="GO" id="GO:0008168">
    <property type="term" value="F:methyltransferase activity"/>
    <property type="evidence" value="ECO:0007669"/>
    <property type="project" value="UniProtKB-KW"/>
</dbReference>
<keyword evidence="1" id="KW-0489">Methyltransferase</keyword>
<dbReference type="SUPFAM" id="SSF110849">
    <property type="entry name" value="ParB/Sulfiredoxin"/>
    <property type="match status" value="1"/>
</dbReference>
<evidence type="ECO:0000313" key="1">
    <source>
        <dbReference type="EMBL" id="EKC63318.1"/>
    </source>
</evidence>
<organism evidence="1">
    <name type="scientific">human gut metagenome</name>
    <dbReference type="NCBI Taxonomy" id="408170"/>
    <lineage>
        <taxon>unclassified sequences</taxon>
        <taxon>metagenomes</taxon>
        <taxon>organismal metagenomes</taxon>
    </lineage>
</organism>
<feature type="non-terminal residue" evidence="1">
    <location>
        <position position="1"/>
    </location>
</feature>
<keyword evidence="1" id="KW-0808">Transferase</keyword>
<name>K1T0B8_9ZZZZ</name>
<dbReference type="GO" id="GO:0032259">
    <property type="term" value="P:methylation"/>
    <property type="evidence" value="ECO:0007669"/>
    <property type="project" value="UniProtKB-KW"/>
</dbReference>
<dbReference type="AlphaFoldDB" id="K1T0B8"/>
<dbReference type="Gene3D" id="3.90.1530.10">
    <property type="entry name" value="Conserved hypothetical protein from pyrococcus furiosus pfu- 392566-001, ParB domain"/>
    <property type="match status" value="1"/>
</dbReference>
<proteinExistence type="predicted"/>
<dbReference type="CDD" id="cd16401">
    <property type="entry name" value="ParB_N_like_MT"/>
    <property type="match status" value="1"/>
</dbReference>
<comment type="caution">
    <text evidence="1">The sequence shown here is derived from an EMBL/GenBank/DDBJ whole genome shotgun (WGS) entry which is preliminary data.</text>
</comment>
<accession>K1T0B8</accession>